<feature type="transmembrane region" description="Helical" evidence="7">
    <location>
        <begin position="48"/>
        <end position="70"/>
    </location>
</feature>
<dbReference type="RefSeq" id="WP_167199479.1">
    <property type="nucleotide sequence ID" value="NZ_JAAORB010000043.1"/>
</dbReference>
<keyword evidence="5 7" id="KW-1133">Transmembrane helix</keyword>
<dbReference type="GO" id="GO:0015297">
    <property type="term" value="F:antiporter activity"/>
    <property type="evidence" value="ECO:0007669"/>
    <property type="project" value="InterPro"/>
</dbReference>
<proteinExistence type="inferred from homology"/>
<feature type="transmembrane region" description="Helical" evidence="7">
    <location>
        <begin position="137"/>
        <end position="159"/>
    </location>
</feature>
<feature type="transmembrane region" description="Helical" evidence="7">
    <location>
        <begin position="276"/>
        <end position="301"/>
    </location>
</feature>
<name>A0A967BEF2_9RHOB</name>
<evidence type="ECO:0000256" key="7">
    <source>
        <dbReference type="SAM" id="Phobius"/>
    </source>
</evidence>
<reference evidence="8" key="1">
    <citation type="submission" date="2020-03" db="EMBL/GenBank/DDBJ databases">
        <title>Roseovarius gahaiensis sp. nov., isolated from Gahai Saline Lake, China.</title>
        <authorList>
            <person name="Sun X."/>
        </authorList>
    </citation>
    <scope>NUCLEOTIDE SEQUENCE</scope>
    <source>
        <strain evidence="8">GH877</strain>
    </source>
</reference>
<evidence type="ECO:0000256" key="4">
    <source>
        <dbReference type="ARBA" id="ARBA00022692"/>
    </source>
</evidence>
<feature type="transmembrane region" description="Helical" evidence="7">
    <location>
        <begin position="357"/>
        <end position="378"/>
    </location>
</feature>
<feature type="transmembrane region" description="Helical" evidence="7">
    <location>
        <begin position="390"/>
        <end position="408"/>
    </location>
</feature>
<comment type="similarity">
    <text evidence="2">Belongs to the multi antimicrobial extrusion (MATE) (TC 2.A.66.1) family.</text>
</comment>
<dbReference type="GO" id="GO:0005886">
    <property type="term" value="C:plasma membrane"/>
    <property type="evidence" value="ECO:0007669"/>
    <property type="project" value="TreeGrafter"/>
</dbReference>
<protein>
    <submittedName>
        <fullName evidence="8">MATE family efflux transporter</fullName>
    </submittedName>
</protein>
<feature type="transmembrane region" description="Helical" evidence="7">
    <location>
        <begin position="91"/>
        <end position="117"/>
    </location>
</feature>
<dbReference type="Pfam" id="PF01554">
    <property type="entry name" value="MatE"/>
    <property type="match status" value="2"/>
</dbReference>
<evidence type="ECO:0000256" key="1">
    <source>
        <dbReference type="ARBA" id="ARBA00004141"/>
    </source>
</evidence>
<gene>
    <name evidence="8" type="ORF">HAT86_14690</name>
</gene>
<keyword evidence="9" id="KW-1185">Reference proteome</keyword>
<dbReference type="PANTHER" id="PTHR43298">
    <property type="entry name" value="MULTIDRUG RESISTANCE PROTEIN NORM-RELATED"/>
    <property type="match status" value="1"/>
</dbReference>
<evidence type="ECO:0000256" key="5">
    <source>
        <dbReference type="ARBA" id="ARBA00022989"/>
    </source>
</evidence>
<evidence type="ECO:0000256" key="3">
    <source>
        <dbReference type="ARBA" id="ARBA00022448"/>
    </source>
</evidence>
<dbReference type="InterPro" id="IPR050222">
    <property type="entry name" value="MATE_MdtK"/>
</dbReference>
<dbReference type="InterPro" id="IPR002528">
    <property type="entry name" value="MATE_fam"/>
</dbReference>
<evidence type="ECO:0000313" key="9">
    <source>
        <dbReference type="Proteomes" id="UP000639775"/>
    </source>
</evidence>
<evidence type="ECO:0000256" key="2">
    <source>
        <dbReference type="ARBA" id="ARBA00010199"/>
    </source>
</evidence>
<feature type="transmembrane region" description="Helical" evidence="7">
    <location>
        <begin position="16"/>
        <end position="36"/>
    </location>
</feature>
<dbReference type="AlphaFoldDB" id="A0A967BEF2"/>
<evidence type="ECO:0000313" key="8">
    <source>
        <dbReference type="EMBL" id="NHQ75699.1"/>
    </source>
</evidence>
<dbReference type="GO" id="GO:0042910">
    <property type="term" value="F:xenobiotic transmembrane transporter activity"/>
    <property type="evidence" value="ECO:0007669"/>
    <property type="project" value="InterPro"/>
</dbReference>
<feature type="transmembrane region" description="Helical" evidence="7">
    <location>
        <begin position="166"/>
        <end position="188"/>
    </location>
</feature>
<keyword evidence="3" id="KW-0813">Transport</keyword>
<dbReference type="NCBIfam" id="TIGR00797">
    <property type="entry name" value="matE"/>
    <property type="match status" value="1"/>
</dbReference>
<dbReference type="PANTHER" id="PTHR43298:SF2">
    <property type="entry name" value="FMN_FAD EXPORTER YEEO-RELATED"/>
    <property type="match status" value="1"/>
</dbReference>
<feature type="transmembrane region" description="Helical" evidence="7">
    <location>
        <begin position="321"/>
        <end position="341"/>
    </location>
</feature>
<sequence>MAEAETGAQEITHKRVLNIALPIVLANITVPILGAVDTGVVGQLGQAAPIGAVGIGAVILSAVYWVFGFLRMGTTGLTSQAHGAGRQGEVAALLTRALMIALVGGLLVIALQMPLFAGAFMLAPASEQVESLAQDYMSIRVFSAPAIIALYGVTGWLIALERTRAVLLVQLVMNTVNIVLDLWFVLGLGWGVEGVALATFIAEWGGLALGLWLCRDAFKVPAWRDWARVFDPPALKRMAQVNGDILLRSLMLQGIFVSFLFLGADFGDVTLAANQVLLQFLQITAYALDGFAFAAEVLVGYAMGRHAPGQLRRAAVVSSQWGLISVVFLATGFATLGPWIIDTMAKVEAVQNAARTYLPWMVAAPVLGLGSYMLDGIFIGATRTRDMRNMMALSLATYAGAVAVLVPGMGNHGLWAALLISFVARAATLAFRYPALERAAHPPSSV</sequence>
<comment type="caution">
    <text evidence="8">The sequence shown here is derived from an EMBL/GenBank/DDBJ whole genome shotgun (WGS) entry which is preliminary data.</text>
</comment>
<organism evidence="8 9">
    <name type="scientific">Roseovarius gahaiensis</name>
    <dbReference type="NCBI Taxonomy" id="2716691"/>
    <lineage>
        <taxon>Bacteria</taxon>
        <taxon>Pseudomonadati</taxon>
        <taxon>Pseudomonadota</taxon>
        <taxon>Alphaproteobacteria</taxon>
        <taxon>Rhodobacterales</taxon>
        <taxon>Roseobacteraceae</taxon>
        <taxon>Roseovarius</taxon>
    </lineage>
</organism>
<accession>A0A967BEF2</accession>
<comment type="subcellular location">
    <subcellularLocation>
        <location evidence="1">Membrane</location>
        <topology evidence="1">Multi-pass membrane protein</topology>
    </subcellularLocation>
</comment>
<feature type="transmembrane region" description="Helical" evidence="7">
    <location>
        <begin position="194"/>
        <end position="214"/>
    </location>
</feature>
<keyword evidence="6 7" id="KW-0472">Membrane</keyword>
<dbReference type="InterPro" id="IPR044644">
    <property type="entry name" value="DinF-like"/>
</dbReference>
<feature type="transmembrane region" description="Helical" evidence="7">
    <location>
        <begin position="245"/>
        <end position="264"/>
    </location>
</feature>
<feature type="transmembrane region" description="Helical" evidence="7">
    <location>
        <begin position="414"/>
        <end position="431"/>
    </location>
</feature>
<keyword evidence="4 7" id="KW-0812">Transmembrane</keyword>
<evidence type="ECO:0000256" key="6">
    <source>
        <dbReference type="ARBA" id="ARBA00023136"/>
    </source>
</evidence>
<dbReference type="Proteomes" id="UP000639775">
    <property type="component" value="Unassembled WGS sequence"/>
</dbReference>
<dbReference type="CDD" id="cd13136">
    <property type="entry name" value="MATE_DinF_like"/>
    <property type="match status" value="1"/>
</dbReference>
<dbReference type="EMBL" id="JAAORB010000043">
    <property type="protein sequence ID" value="NHQ75699.1"/>
    <property type="molecule type" value="Genomic_DNA"/>
</dbReference>